<keyword evidence="1 2" id="KW-0732">Signal</keyword>
<dbReference type="AlphaFoldDB" id="A0A6A6WLP5"/>
<dbReference type="PANTHER" id="PTHR28154">
    <property type="entry name" value="CELL WALL SYNTHESIS PROTEIN KNH1-RELATED"/>
    <property type="match status" value="1"/>
</dbReference>
<evidence type="ECO:0000256" key="2">
    <source>
        <dbReference type="SAM" id="SignalP"/>
    </source>
</evidence>
<sequence length="256" mass="26530">MQSHCLALVALLLAPFVTADVEFTKPAAGATINGGGAIEVAWKDSGSSPSLSDLTGYVIELCAGSNQEFSVLAPVVENGIFTTGNAAQGVTMATVGASIKNAYFLKITSTGKAGTVINYSSRFSLSNMKGSFPTAIDAAAKSVGSSTDGPPTSNQAGAPVVEPGAEQFDVPFGQQTGNVRFAPMMKVPPTKITKKDKSPLYPTSSYSVAKTFLPIPSIATTITQSQTFSVASRENTAAPAAMPTDDMAKYLARWKD</sequence>
<dbReference type="GO" id="GO:0042546">
    <property type="term" value="P:cell wall biogenesis"/>
    <property type="evidence" value="ECO:0007669"/>
    <property type="project" value="InterPro"/>
</dbReference>
<gene>
    <name evidence="5" type="ORF">EJ05DRAFT_472066</name>
</gene>
<dbReference type="GeneID" id="54484157"/>
<dbReference type="RefSeq" id="XP_033605585.1">
    <property type="nucleotide sequence ID" value="XM_033743103.1"/>
</dbReference>
<feature type="domain" description="Yeast cell wall synthesis Kre9/Knh1-like N-terminal" evidence="4">
    <location>
        <begin position="25"/>
        <end position="125"/>
    </location>
</feature>
<feature type="domain" description="Yeast cell wall synthesis Kre9/Knh1 C-terminal" evidence="3">
    <location>
        <begin position="166"/>
        <end position="251"/>
    </location>
</feature>
<dbReference type="GO" id="GO:0006078">
    <property type="term" value="P:(1-&gt;6)-beta-D-glucan biosynthetic process"/>
    <property type="evidence" value="ECO:0007669"/>
    <property type="project" value="InterPro"/>
</dbReference>
<evidence type="ECO:0000259" key="3">
    <source>
        <dbReference type="Pfam" id="PF05390"/>
    </source>
</evidence>
<organism evidence="5 6">
    <name type="scientific">Pseudovirgaria hyperparasitica</name>
    <dbReference type="NCBI Taxonomy" id="470096"/>
    <lineage>
        <taxon>Eukaryota</taxon>
        <taxon>Fungi</taxon>
        <taxon>Dikarya</taxon>
        <taxon>Ascomycota</taxon>
        <taxon>Pezizomycotina</taxon>
        <taxon>Dothideomycetes</taxon>
        <taxon>Dothideomycetes incertae sedis</taxon>
        <taxon>Acrospermales</taxon>
        <taxon>Acrospermaceae</taxon>
        <taxon>Pseudovirgaria</taxon>
    </lineage>
</organism>
<feature type="signal peptide" evidence="2">
    <location>
        <begin position="1"/>
        <end position="19"/>
    </location>
</feature>
<dbReference type="PANTHER" id="PTHR28154:SF1">
    <property type="entry name" value="CELL WALL SYNTHESIS PROTEIN KNH1-RELATED"/>
    <property type="match status" value="1"/>
</dbReference>
<evidence type="ECO:0000313" key="6">
    <source>
        <dbReference type="Proteomes" id="UP000799437"/>
    </source>
</evidence>
<name>A0A6A6WLP5_9PEZI</name>
<dbReference type="InterPro" id="IPR018466">
    <property type="entry name" value="Kre9/Knh1-like_N"/>
</dbReference>
<evidence type="ECO:0000256" key="1">
    <source>
        <dbReference type="ARBA" id="ARBA00022729"/>
    </source>
</evidence>
<evidence type="ECO:0000259" key="4">
    <source>
        <dbReference type="Pfam" id="PF10342"/>
    </source>
</evidence>
<feature type="chain" id="PRO_5025611651" evidence="2">
    <location>
        <begin position="20"/>
        <end position="256"/>
    </location>
</feature>
<dbReference type="Pfam" id="PF05390">
    <property type="entry name" value="Kre9_KNH1_C"/>
    <property type="match status" value="1"/>
</dbReference>
<dbReference type="OrthoDB" id="2432613at2759"/>
<dbReference type="Proteomes" id="UP000799437">
    <property type="component" value="Unassembled WGS sequence"/>
</dbReference>
<dbReference type="GO" id="GO:0031505">
    <property type="term" value="P:fungal-type cell wall organization"/>
    <property type="evidence" value="ECO:0007669"/>
    <property type="project" value="TreeGrafter"/>
</dbReference>
<dbReference type="Pfam" id="PF10342">
    <property type="entry name" value="Kre9_KNH"/>
    <property type="match status" value="1"/>
</dbReference>
<dbReference type="GO" id="GO:0005576">
    <property type="term" value="C:extracellular region"/>
    <property type="evidence" value="ECO:0007669"/>
    <property type="project" value="TreeGrafter"/>
</dbReference>
<dbReference type="InterPro" id="IPR008659">
    <property type="entry name" value="Kre9/Knh1_C"/>
</dbReference>
<reference evidence="5" key="1">
    <citation type="journal article" date="2020" name="Stud. Mycol.">
        <title>101 Dothideomycetes genomes: a test case for predicting lifestyles and emergence of pathogens.</title>
        <authorList>
            <person name="Haridas S."/>
            <person name="Albert R."/>
            <person name="Binder M."/>
            <person name="Bloem J."/>
            <person name="Labutti K."/>
            <person name="Salamov A."/>
            <person name="Andreopoulos B."/>
            <person name="Baker S."/>
            <person name="Barry K."/>
            <person name="Bills G."/>
            <person name="Bluhm B."/>
            <person name="Cannon C."/>
            <person name="Castanera R."/>
            <person name="Culley D."/>
            <person name="Daum C."/>
            <person name="Ezra D."/>
            <person name="Gonzalez J."/>
            <person name="Henrissat B."/>
            <person name="Kuo A."/>
            <person name="Liang C."/>
            <person name="Lipzen A."/>
            <person name="Lutzoni F."/>
            <person name="Magnuson J."/>
            <person name="Mondo S."/>
            <person name="Nolan M."/>
            <person name="Ohm R."/>
            <person name="Pangilinan J."/>
            <person name="Park H.-J."/>
            <person name="Ramirez L."/>
            <person name="Alfaro M."/>
            <person name="Sun H."/>
            <person name="Tritt A."/>
            <person name="Yoshinaga Y."/>
            <person name="Zwiers L.-H."/>
            <person name="Turgeon B."/>
            <person name="Goodwin S."/>
            <person name="Spatafora J."/>
            <person name="Crous P."/>
            <person name="Grigoriev I."/>
        </authorList>
    </citation>
    <scope>NUCLEOTIDE SEQUENCE</scope>
    <source>
        <strain evidence="5">CBS 121739</strain>
    </source>
</reference>
<accession>A0A6A6WLP5</accession>
<dbReference type="InterPro" id="IPR045328">
    <property type="entry name" value="Kre9/Knh1"/>
</dbReference>
<proteinExistence type="predicted"/>
<evidence type="ECO:0000313" key="5">
    <source>
        <dbReference type="EMBL" id="KAF2763134.1"/>
    </source>
</evidence>
<dbReference type="EMBL" id="ML996565">
    <property type="protein sequence ID" value="KAF2763134.1"/>
    <property type="molecule type" value="Genomic_DNA"/>
</dbReference>
<protein>
    <submittedName>
        <fullName evidence="5">Uncharacterized protein</fullName>
    </submittedName>
</protein>
<keyword evidence="6" id="KW-1185">Reference proteome</keyword>